<dbReference type="Pfam" id="PF01106">
    <property type="entry name" value="NifU"/>
    <property type="match status" value="1"/>
</dbReference>
<evidence type="ECO:0000313" key="3">
    <source>
        <dbReference type="EMBL" id="MFD3274850.1"/>
    </source>
</evidence>
<dbReference type="InterPro" id="IPR034904">
    <property type="entry name" value="FSCA_dom_sf"/>
</dbReference>
<dbReference type="PANTHER" id="PTHR11178">
    <property type="entry name" value="IRON-SULFUR CLUSTER SCAFFOLD PROTEIN NFU-RELATED"/>
    <property type="match status" value="1"/>
</dbReference>
<organism evidence="3 4">
    <name type="scientific">Aquirufa echingensis</name>
    <dbReference type="NCBI Taxonomy" id="3096516"/>
    <lineage>
        <taxon>Bacteria</taxon>
        <taxon>Pseudomonadati</taxon>
        <taxon>Bacteroidota</taxon>
        <taxon>Cytophagia</taxon>
        <taxon>Cytophagales</taxon>
        <taxon>Flectobacillaceae</taxon>
        <taxon>Aquirufa</taxon>
    </lineage>
</organism>
<dbReference type="PANTHER" id="PTHR11178:SF1">
    <property type="entry name" value="NFU1 IRON-SULFUR CLUSTER SCAFFOLD HOMOLOG, MITOCHONDRIAL"/>
    <property type="match status" value="1"/>
</dbReference>
<comment type="caution">
    <text evidence="3">The sequence shown here is derived from an EMBL/GenBank/DDBJ whole genome shotgun (WGS) entry which is preliminary data.</text>
</comment>
<dbReference type="InterPro" id="IPR036498">
    <property type="entry name" value="Nfu/NifU_N_sf"/>
</dbReference>
<dbReference type="Gene3D" id="3.30.1370.70">
    <property type="entry name" value="Scaffold protein Nfu/NifU, N-terminal domain"/>
    <property type="match status" value="1"/>
</dbReference>
<evidence type="ECO:0000259" key="2">
    <source>
        <dbReference type="SMART" id="SM00932"/>
    </source>
</evidence>
<dbReference type="InterPro" id="IPR014824">
    <property type="entry name" value="Nfu/NifU_N"/>
</dbReference>
<accession>A0ABW6CV82</accession>
<sequence length="197" mass="21763">MLTSTVTIYTESTPNPHSMKFVFNVELLPEGMSFDYTQPADGLTKEKNSPLAVALFGFEFVRRVFITNNFITLTKTENAAWEDELFGIKQYLKKYFAEKQPVFSLPASEFAAEGDSSDSEIIIQIKQVLEEYVKPAVESDGGAITFHSFDESTGQMKVLLQGSCSGCPSSQMTLKAGIETLMTRMVPSVKEVVAEGV</sequence>
<dbReference type="PIRSF" id="PIRSF036773">
    <property type="entry name" value="HIRIP5"/>
    <property type="match status" value="1"/>
</dbReference>
<name>A0ABW6CV82_9BACT</name>
<evidence type="ECO:0000256" key="1">
    <source>
        <dbReference type="ARBA" id="ARBA00006420"/>
    </source>
</evidence>
<dbReference type="RefSeq" id="WP_377974399.1">
    <property type="nucleotide sequence ID" value="NZ_JBBKYA010000001.1"/>
</dbReference>
<dbReference type="SMART" id="SM00932">
    <property type="entry name" value="Nfu_N"/>
    <property type="match status" value="1"/>
</dbReference>
<dbReference type="InterPro" id="IPR001075">
    <property type="entry name" value="NIF_FeS_clus_asmbl_NifU_C"/>
</dbReference>
<comment type="similarity">
    <text evidence="1">Belongs to the NifU family.</text>
</comment>
<evidence type="ECO:0000313" key="4">
    <source>
        <dbReference type="Proteomes" id="UP001598114"/>
    </source>
</evidence>
<dbReference type="SUPFAM" id="SSF117916">
    <property type="entry name" value="Fe-S cluster assembly (FSCA) domain-like"/>
    <property type="match status" value="1"/>
</dbReference>
<dbReference type="InterPro" id="IPR035433">
    <property type="entry name" value="NFU1-like"/>
</dbReference>
<feature type="domain" description="Scaffold protein Nfu/NifU N-terminal" evidence="2">
    <location>
        <begin position="8"/>
        <end position="99"/>
    </location>
</feature>
<gene>
    <name evidence="3" type="ORF">SKC38_01250</name>
</gene>
<dbReference type="Pfam" id="PF08712">
    <property type="entry name" value="Nfu_N"/>
    <property type="match status" value="1"/>
</dbReference>
<dbReference type="SUPFAM" id="SSF110836">
    <property type="entry name" value="Hypothetical protein SAV1430"/>
    <property type="match status" value="1"/>
</dbReference>
<protein>
    <submittedName>
        <fullName evidence="3">NifU family protein</fullName>
    </submittedName>
</protein>
<reference evidence="3 4" key="1">
    <citation type="submission" date="2024-03" db="EMBL/GenBank/DDBJ databases">
        <title>Aquirufa genome sequencing.</title>
        <authorList>
            <person name="Pitt A."/>
            <person name="Hahn M.W."/>
        </authorList>
    </citation>
    <scope>NUCLEOTIDE SEQUENCE [LARGE SCALE GENOMIC DNA]</scope>
    <source>
        <strain evidence="3 4">PLAD-142S6K</strain>
    </source>
</reference>
<proteinExistence type="inferred from homology"/>
<dbReference type="Gene3D" id="3.30.300.130">
    <property type="entry name" value="Fe-S cluster assembly (FSCA)"/>
    <property type="match status" value="1"/>
</dbReference>
<keyword evidence="4" id="KW-1185">Reference proteome</keyword>
<dbReference type="EMBL" id="JBBKYA010000001">
    <property type="protein sequence ID" value="MFD3274850.1"/>
    <property type="molecule type" value="Genomic_DNA"/>
</dbReference>
<dbReference type="Proteomes" id="UP001598114">
    <property type="component" value="Unassembled WGS sequence"/>
</dbReference>